<sequence length="562" mass="62676">MSGGTAWPDSLKRFVKRTLSVAPASMKNAVNEEMKAIIFAAYRDPSILQQDWDALDPSTHLETLKKHAARTTVSIPTPSYPPKSVLGYQQSASFSNKVGGGAAGRMHNGGNAGPGDDGWFEDKVGSKRKNKSDTKSATAAATKKQKASTSTFPSAYTFESPEEAEAKRRRAQRFEREREIEASKNANQLQGFIPRQVVGHPGVGGALDVTAGADGGGAVRPSQMGIERGVGGWLGGRMGATDTEVDPNVINWDQYTIRGTSTNIEKRYLRLTSEPDPATIRPLPILRQTLEYLKRKWRAEHNYAYICDQFKSLRQDLTVQRIKNEFTVNVYEIHARMALEASDLGEYNQCQSMLLMLYEHNLPGHPDEFLAYRILYMLHTKNRSELGRTIGHLSKVEKETAPVKHALAVQNALATGNYHRFFKLYEAAPNMGAYLMDHFVTRERMFALTMMSKAYMTLPLKHIRTELAFESIEEADKFMEDHDVANYVKPAAPTLPEAYPSLSSAMAQTNLSRKQQKAILAQQQQGPPPIPLTMRVWDCRASQAGCEKGNERYKTVDLKGQI</sequence>
<accession>A0ACC2VR92</accession>
<protein>
    <submittedName>
        <fullName evidence="1">Uncharacterized protein</fullName>
    </submittedName>
</protein>
<name>A0ACC2VR92_9TREE</name>
<dbReference type="Proteomes" id="UP001227268">
    <property type="component" value="Unassembled WGS sequence"/>
</dbReference>
<proteinExistence type="predicted"/>
<gene>
    <name evidence="1" type="ORF">QFC21_003036</name>
</gene>
<keyword evidence="2" id="KW-1185">Reference proteome</keyword>
<evidence type="ECO:0000313" key="2">
    <source>
        <dbReference type="Proteomes" id="UP001227268"/>
    </source>
</evidence>
<organism evidence="1 2">
    <name type="scientific">Naganishia friedmannii</name>
    <dbReference type="NCBI Taxonomy" id="89922"/>
    <lineage>
        <taxon>Eukaryota</taxon>
        <taxon>Fungi</taxon>
        <taxon>Dikarya</taxon>
        <taxon>Basidiomycota</taxon>
        <taxon>Agaricomycotina</taxon>
        <taxon>Tremellomycetes</taxon>
        <taxon>Filobasidiales</taxon>
        <taxon>Filobasidiaceae</taxon>
        <taxon>Naganishia</taxon>
    </lineage>
</organism>
<evidence type="ECO:0000313" key="1">
    <source>
        <dbReference type="EMBL" id="KAJ9101698.1"/>
    </source>
</evidence>
<comment type="caution">
    <text evidence="1">The sequence shown here is derived from an EMBL/GenBank/DDBJ whole genome shotgun (WGS) entry which is preliminary data.</text>
</comment>
<dbReference type="EMBL" id="JASBWT010000009">
    <property type="protein sequence ID" value="KAJ9101698.1"/>
    <property type="molecule type" value="Genomic_DNA"/>
</dbReference>
<reference evidence="1" key="1">
    <citation type="submission" date="2023-04" db="EMBL/GenBank/DDBJ databases">
        <title>Draft Genome sequencing of Naganishia species isolated from polar environments using Oxford Nanopore Technology.</title>
        <authorList>
            <person name="Leo P."/>
            <person name="Venkateswaran K."/>
        </authorList>
    </citation>
    <scope>NUCLEOTIDE SEQUENCE</scope>
    <source>
        <strain evidence="1">MNA-CCFEE 5423</strain>
    </source>
</reference>